<dbReference type="InterPro" id="IPR034005">
    <property type="entry name" value="M3A_DCP"/>
</dbReference>
<dbReference type="InterPro" id="IPR045090">
    <property type="entry name" value="Pept_M3A_M3B"/>
</dbReference>
<accession>A0A7W6G7X4</accession>
<dbReference type="Gene3D" id="3.40.390.10">
    <property type="entry name" value="Collagenase (Catalytic Domain)"/>
    <property type="match status" value="1"/>
</dbReference>
<keyword evidence="3" id="KW-0963">Cytoplasm</keyword>
<keyword evidence="19" id="KW-1185">Reference proteome</keyword>
<dbReference type="GO" id="GO:0004222">
    <property type="term" value="F:metalloendopeptidase activity"/>
    <property type="evidence" value="ECO:0007669"/>
    <property type="project" value="InterPro"/>
</dbReference>
<dbReference type="Pfam" id="PF01432">
    <property type="entry name" value="Peptidase_M3"/>
    <property type="match status" value="1"/>
</dbReference>
<keyword evidence="7 15" id="KW-0378">Hydrolase</keyword>
<dbReference type="PANTHER" id="PTHR43660:SF1">
    <property type="entry name" value="DIPEPTIDYL CARBOXYPEPTIDASE"/>
    <property type="match status" value="1"/>
</dbReference>
<comment type="catalytic activity">
    <reaction evidence="10">
        <text>Hydrolysis of unblocked, C-terminal dipeptides from oligopeptides, with broad specificity. Does not hydrolyze bonds in which P1' is Pro, or both P1 and P1' are Gly.</text>
        <dbReference type="EC" id="3.4.15.5"/>
    </reaction>
</comment>
<dbReference type="EMBL" id="JACIDX010000016">
    <property type="protein sequence ID" value="MBB3956756.1"/>
    <property type="molecule type" value="Genomic_DNA"/>
</dbReference>
<evidence type="ECO:0000256" key="8">
    <source>
        <dbReference type="ARBA" id="ARBA00022833"/>
    </source>
</evidence>
<evidence type="ECO:0000256" key="5">
    <source>
        <dbReference type="ARBA" id="ARBA00022670"/>
    </source>
</evidence>
<dbReference type="CDD" id="cd06456">
    <property type="entry name" value="M3A_DCP"/>
    <property type="match status" value="1"/>
</dbReference>
<evidence type="ECO:0000256" key="14">
    <source>
        <dbReference type="ARBA" id="ARBA00075608"/>
    </source>
</evidence>
<evidence type="ECO:0000256" key="1">
    <source>
        <dbReference type="ARBA" id="ARBA00004496"/>
    </source>
</evidence>
<evidence type="ECO:0000256" key="9">
    <source>
        <dbReference type="ARBA" id="ARBA00023049"/>
    </source>
</evidence>
<dbReference type="InterPro" id="IPR024079">
    <property type="entry name" value="MetalloPept_cat_dom_sf"/>
</dbReference>
<comment type="similarity">
    <text evidence="2 15">Belongs to the peptidase M3 family.</text>
</comment>
<evidence type="ECO:0000256" key="7">
    <source>
        <dbReference type="ARBA" id="ARBA00022801"/>
    </source>
</evidence>
<dbReference type="GO" id="GO:0005829">
    <property type="term" value="C:cytosol"/>
    <property type="evidence" value="ECO:0007669"/>
    <property type="project" value="TreeGrafter"/>
</dbReference>
<dbReference type="Proteomes" id="UP000548867">
    <property type="component" value="Unassembled WGS sequence"/>
</dbReference>
<dbReference type="GO" id="GO:0046872">
    <property type="term" value="F:metal ion binding"/>
    <property type="evidence" value="ECO:0007669"/>
    <property type="project" value="UniProtKB-UniRule"/>
</dbReference>
<proteinExistence type="inferred from homology"/>
<sequence length="700" mass="77259">MKHRLMVMAASLAMIPAASGAQTVFDAPSPLPFHAPDFSRIKDADFQPAIERGIALQRAEIDAIAANPAAPTFANTIEAMERAGQMLDRVNQVFSALTSANTNDTLDGVDRVTAPKLAALNDEVSLNAKLFARIKVLHEKAASLKLSPVQRRLLDRTYESFTHSGALLDEAGKTQLKAINQRLASLSTEFSQQLTAGTRDAALVVKDKAALAGLSEGEIAAAAKAAEGKKLPAGTYVLPLQNTTQQPQLESLSDSATRKALFEASWTRSERGDAHDTRAMITEMAQLRAEKAKLLGYKNFSDYQLYDQMAKNGANARAFMAKLAPALKAAQERQVKELAALIAKDGGDTSVKPWDWQKYAGQSLKAKLSFDPASAKPYFEINKVMEDGVFYAANQLYGISFKRRTDLPVYQEDVRTYTVYDKGGKELGLFYWDPWKRDNKQGGAWMSNFVGQSGMMGTKPVIYNVENFAKPAAGEPLLVSFDDVITMFHEFGHALHGLFSDQYYPSMSGANTARDFVEFPSQFNENWATDPKVLAHYARHYQTGAPMPPAMVEKLKDLRRIDQGYDLGEVVAAAMLDMDWHALSADAPRQDVDAFEAKALAATGLDTAHVPPRYRSSYFRHIWANGYASAYYAYLWTQMLDHDAYDWFVHHGGLSRANGERFRALVLSRGSSLDYAAMYKGFTGRDPSVTPMLRAKGLID</sequence>
<reference evidence="18 19" key="1">
    <citation type="submission" date="2020-08" db="EMBL/GenBank/DDBJ databases">
        <title>Genomic Encyclopedia of Type Strains, Phase IV (KMG-IV): sequencing the most valuable type-strain genomes for metagenomic binning, comparative biology and taxonomic classification.</title>
        <authorList>
            <person name="Goeker M."/>
        </authorList>
    </citation>
    <scope>NUCLEOTIDE SEQUENCE [LARGE SCALE GENOMIC DNA]</scope>
    <source>
        <strain evidence="18 19">DSM 27057</strain>
    </source>
</reference>
<evidence type="ECO:0000256" key="16">
    <source>
        <dbReference type="SAM" id="SignalP"/>
    </source>
</evidence>
<organism evidence="18 19">
    <name type="scientific">Novosphingobium sediminicola</name>
    <dbReference type="NCBI Taxonomy" id="563162"/>
    <lineage>
        <taxon>Bacteria</taxon>
        <taxon>Pseudomonadati</taxon>
        <taxon>Pseudomonadota</taxon>
        <taxon>Alphaproteobacteria</taxon>
        <taxon>Sphingomonadales</taxon>
        <taxon>Sphingomonadaceae</taxon>
        <taxon>Novosphingobium</taxon>
    </lineage>
</organism>
<keyword evidence="16" id="KW-0732">Signal</keyword>
<comment type="cofactor">
    <cofactor evidence="15">
        <name>Zn(2+)</name>
        <dbReference type="ChEBI" id="CHEBI:29105"/>
    </cofactor>
    <text evidence="15">Binds 1 zinc ion.</text>
</comment>
<dbReference type="PANTHER" id="PTHR43660">
    <property type="entry name" value="DIPEPTIDYL CARBOXYPEPTIDASE"/>
    <property type="match status" value="1"/>
</dbReference>
<feature type="chain" id="PRO_5030942420" description="Dipeptidyl carboxypeptidase" evidence="16">
    <location>
        <begin position="21"/>
        <end position="700"/>
    </location>
</feature>
<evidence type="ECO:0000256" key="10">
    <source>
        <dbReference type="ARBA" id="ARBA00052506"/>
    </source>
</evidence>
<dbReference type="SUPFAM" id="SSF55486">
    <property type="entry name" value="Metalloproteases ('zincins'), catalytic domain"/>
    <property type="match status" value="1"/>
</dbReference>
<protein>
    <recommendedName>
        <fullName evidence="13">Dipeptidyl carboxypeptidase</fullName>
        <ecNumber evidence="12">3.4.15.5</ecNumber>
    </recommendedName>
    <alternativeName>
        <fullName evidence="14">Peptidyl-dipeptidase Dcp</fullName>
    </alternativeName>
</protein>
<evidence type="ECO:0000313" key="19">
    <source>
        <dbReference type="Proteomes" id="UP000548867"/>
    </source>
</evidence>
<dbReference type="FunFam" id="3.40.390.10:FF:000009">
    <property type="entry name" value="Oligopeptidase A"/>
    <property type="match status" value="1"/>
</dbReference>
<comment type="subcellular location">
    <subcellularLocation>
        <location evidence="1">Cytoplasm</location>
    </subcellularLocation>
</comment>
<evidence type="ECO:0000256" key="15">
    <source>
        <dbReference type="RuleBase" id="RU003435"/>
    </source>
</evidence>
<keyword evidence="4 18" id="KW-0121">Carboxypeptidase</keyword>
<dbReference type="RefSeq" id="WP_183627614.1">
    <property type="nucleotide sequence ID" value="NZ_JACIDX010000016.1"/>
</dbReference>
<dbReference type="AlphaFoldDB" id="A0A7W6G7X4"/>
<evidence type="ECO:0000256" key="6">
    <source>
        <dbReference type="ARBA" id="ARBA00022723"/>
    </source>
</evidence>
<comment type="function">
    <text evidence="11">Removes dipeptides from the C-termini of N-blocked tripeptides, tetrapeptides and larger peptides.</text>
</comment>
<keyword evidence="6 15" id="KW-0479">Metal-binding</keyword>
<evidence type="ECO:0000256" key="3">
    <source>
        <dbReference type="ARBA" id="ARBA00022490"/>
    </source>
</evidence>
<evidence type="ECO:0000256" key="12">
    <source>
        <dbReference type="ARBA" id="ARBA00066668"/>
    </source>
</evidence>
<evidence type="ECO:0000256" key="11">
    <source>
        <dbReference type="ARBA" id="ARBA00054529"/>
    </source>
</evidence>
<dbReference type="EC" id="3.4.15.5" evidence="12"/>
<dbReference type="InterPro" id="IPR024077">
    <property type="entry name" value="Neurolysin/TOP_dom2"/>
</dbReference>
<keyword evidence="8 15" id="KW-0862">Zinc</keyword>
<feature type="signal peptide" evidence="16">
    <location>
        <begin position="1"/>
        <end position="20"/>
    </location>
</feature>
<dbReference type="GO" id="GO:0004180">
    <property type="term" value="F:carboxypeptidase activity"/>
    <property type="evidence" value="ECO:0007669"/>
    <property type="project" value="UniProtKB-KW"/>
</dbReference>
<dbReference type="Gene3D" id="1.10.1370.40">
    <property type="match status" value="1"/>
</dbReference>
<evidence type="ECO:0000256" key="13">
    <source>
        <dbReference type="ARBA" id="ARBA00070755"/>
    </source>
</evidence>
<name>A0A7W6G7X4_9SPHN</name>
<comment type="caution">
    <text evidence="18">The sequence shown here is derived from an EMBL/GenBank/DDBJ whole genome shotgun (WGS) entry which is preliminary data.</text>
</comment>
<keyword evidence="5 15" id="KW-0645">Protease</keyword>
<dbReference type="FunFam" id="1.10.1370.40:FF:000001">
    <property type="entry name" value="Dipeptidyl carboxypeptidase II"/>
    <property type="match status" value="1"/>
</dbReference>
<evidence type="ECO:0000256" key="4">
    <source>
        <dbReference type="ARBA" id="ARBA00022645"/>
    </source>
</evidence>
<evidence type="ECO:0000259" key="17">
    <source>
        <dbReference type="Pfam" id="PF01432"/>
    </source>
</evidence>
<feature type="domain" description="Peptidase M3A/M3B catalytic" evidence="17">
    <location>
        <begin position="250"/>
        <end position="697"/>
    </location>
</feature>
<dbReference type="GO" id="GO:0008241">
    <property type="term" value="F:peptidyl-dipeptidase activity"/>
    <property type="evidence" value="ECO:0007669"/>
    <property type="project" value="UniProtKB-EC"/>
</dbReference>
<dbReference type="InterPro" id="IPR001567">
    <property type="entry name" value="Pept_M3A_M3B_dom"/>
</dbReference>
<dbReference type="GO" id="GO:0006508">
    <property type="term" value="P:proteolysis"/>
    <property type="evidence" value="ECO:0007669"/>
    <property type="project" value="UniProtKB-KW"/>
</dbReference>
<dbReference type="Gene3D" id="1.10.1370.10">
    <property type="entry name" value="Neurolysin, domain 3"/>
    <property type="match status" value="1"/>
</dbReference>
<keyword evidence="9 15" id="KW-0482">Metalloprotease</keyword>
<evidence type="ECO:0000256" key="2">
    <source>
        <dbReference type="ARBA" id="ARBA00006040"/>
    </source>
</evidence>
<evidence type="ECO:0000313" key="18">
    <source>
        <dbReference type="EMBL" id="MBB3956756.1"/>
    </source>
</evidence>
<gene>
    <name evidence="18" type="ORF">GGR38_003722</name>
</gene>